<accession>C8VLG8</accession>
<reference evidence="3" key="1">
    <citation type="journal article" date="2005" name="Nature">
        <title>Sequencing of Aspergillus nidulans and comparative analysis with A. fumigatus and A. oryzae.</title>
        <authorList>
            <person name="Galagan J.E."/>
            <person name="Calvo S.E."/>
            <person name="Cuomo C."/>
            <person name="Ma L.J."/>
            <person name="Wortman J.R."/>
            <person name="Batzoglou S."/>
            <person name="Lee S.I."/>
            <person name="Basturkmen M."/>
            <person name="Spevak C.C."/>
            <person name="Clutterbuck J."/>
            <person name="Kapitonov V."/>
            <person name="Jurka J."/>
            <person name="Scazzocchio C."/>
            <person name="Farman M."/>
            <person name="Butler J."/>
            <person name="Purcell S."/>
            <person name="Harris S."/>
            <person name="Braus G.H."/>
            <person name="Draht O."/>
            <person name="Busch S."/>
            <person name="D'Enfert C."/>
            <person name="Bouchier C."/>
            <person name="Goldman G.H."/>
            <person name="Bell-Pedersen D."/>
            <person name="Griffiths-Jones S."/>
            <person name="Doonan J.H."/>
            <person name="Yu J."/>
            <person name="Vienken K."/>
            <person name="Pain A."/>
            <person name="Freitag M."/>
            <person name="Selker E.U."/>
            <person name="Archer D.B."/>
            <person name="Penalva M.A."/>
            <person name="Oakley B.R."/>
            <person name="Momany M."/>
            <person name="Tanaka T."/>
            <person name="Kumagai T."/>
            <person name="Asai K."/>
            <person name="Machida M."/>
            <person name="Nierman W.C."/>
            <person name="Denning D.W."/>
            <person name="Caddick M."/>
            <person name="Hynes M."/>
            <person name="Paoletti M."/>
            <person name="Fischer R."/>
            <person name="Miller B."/>
            <person name="Dyer P."/>
            <person name="Sachs M.S."/>
            <person name="Osmani S.A."/>
            <person name="Birren B.W."/>
        </authorList>
    </citation>
    <scope>NUCLEOTIDE SEQUENCE [LARGE SCALE GENOMIC DNA]</scope>
    <source>
        <strain evidence="3">FGSC A4 / ATCC 38163 / CBS 112.46 / NRRL 194 / M139</strain>
    </source>
</reference>
<dbReference type="RefSeq" id="XP_659643.1">
    <property type="nucleotide sequence ID" value="XM_654551.1"/>
</dbReference>
<dbReference type="PRINTS" id="PR00081">
    <property type="entry name" value="GDHRDH"/>
</dbReference>
<reference evidence="3" key="2">
    <citation type="journal article" date="2009" name="Fungal Genet. Biol.">
        <title>The 2008 update of the Aspergillus nidulans genome annotation: a community effort.</title>
        <authorList>
            <person name="Wortman J.R."/>
            <person name="Gilsenan J.M."/>
            <person name="Joardar V."/>
            <person name="Deegan J."/>
            <person name="Clutterbuck J."/>
            <person name="Andersen M.R."/>
            <person name="Archer D."/>
            <person name="Bencina M."/>
            <person name="Braus G."/>
            <person name="Coutinho P."/>
            <person name="von Dohren H."/>
            <person name="Doonan J."/>
            <person name="Driessen A.J."/>
            <person name="Durek P."/>
            <person name="Espeso E."/>
            <person name="Fekete E."/>
            <person name="Flipphi M."/>
            <person name="Estrada C.G."/>
            <person name="Geysens S."/>
            <person name="Goldman G."/>
            <person name="de Groot P.W."/>
            <person name="Hansen K."/>
            <person name="Harris S.D."/>
            <person name="Heinekamp T."/>
            <person name="Helmstaedt K."/>
            <person name="Henrissat B."/>
            <person name="Hofmann G."/>
            <person name="Homan T."/>
            <person name="Horio T."/>
            <person name="Horiuchi H."/>
            <person name="James S."/>
            <person name="Jones M."/>
            <person name="Karaffa L."/>
            <person name="Karanyi Z."/>
            <person name="Kato M."/>
            <person name="Keller N."/>
            <person name="Kelly D.E."/>
            <person name="Kiel J.A."/>
            <person name="Kim J.M."/>
            <person name="van der Klei I.J."/>
            <person name="Klis F.M."/>
            <person name="Kovalchuk A."/>
            <person name="Krasevec N."/>
            <person name="Kubicek C.P."/>
            <person name="Liu B."/>
            <person name="Maccabe A."/>
            <person name="Meyer V."/>
            <person name="Mirabito P."/>
            <person name="Miskei M."/>
            <person name="Mos M."/>
            <person name="Mullins J."/>
            <person name="Nelson D.R."/>
            <person name="Nielsen J."/>
            <person name="Oakley B.R."/>
            <person name="Osmani S.A."/>
            <person name="Pakula T."/>
            <person name="Paszewski A."/>
            <person name="Paulsen I."/>
            <person name="Pilsyk S."/>
            <person name="Pocsi I."/>
            <person name="Punt P.J."/>
            <person name="Ram A.F."/>
            <person name="Ren Q."/>
            <person name="Robellet X."/>
            <person name="Robson G."/>
            <person name="Seiboth B."/>
            <person name="van Solingen P."/>
            <person name="Specht T."/>
            <person name="Sun J."/>
            <person name="Taheri-Talesh N."/>
            <person name="Takeshita N."/>
            <person name="Ussery D."/>
            <person name="vanKuyk P.A."/>
            <person name="Visser H."/>
            <person name="van de Vondervoort P.J."/>
            <person name="de Vries R.P."/>
            <person name="Walton J."/>
            <person name="Xiang X."/>
            <person name="Xiong Y."/>
            <person name="Zeng A.P."/>
            <person name="Brandt B.W."/>
            <person name="Cornell M.J."/>
            <person name="van den Hondel C.A."/>
            <person name="Visser J."/>
            <person name="Oliver S.G."/>
            <person name="Turner G."/>
        </authorList>
    </citation>
    <scope>GENOME REANNOTATION</scope>
    <source>
        <strain evidence="3">FGSC A4 / ATCC 38163 / CBS 112.46 / NRRL 194 / M139</strain>
    </source>
</reference>
<dbReference type="KEGG" id="ani:ANIA_02039"/>
<evidence type="ECO:0000313" key="3">
    <source>
        <dbReference type="Proteomes" id="UP000000560"/>
    </source>
</evidence>
<evidence type="ECO:0000256" key="1">
    <source>
        <dbReference type="RuleBase" id="RU000363"/>
    </source>
</evidence>
<gene>
    <name evidence="2" type="ORF">ANIA_02039</name>
</gene>
<dbReference type="AlphaFoldDB" id="Q5BBP1"/>
<dbReference type="EMBL" id="BN001307">
    <property type="protein sequence ID" value="CBF86061.1"/>
    <property type="molecule type" value="Genomic_DNA"/>
</dbReference>
<dbReference type="VEuPathDB" id="FungiDB:AN2039"/>
<dbReference type="OrthoDB" id="7289984at2759"/>
<dbReference type="GO" id="GO:0016491">
    <property type="term" value="F:oxidoreductase activity"/>
    <property type="evidence" value="ECO:0000318"/>
    <property type="project" value="GO_Central"/>
</dbReference>
<dbReference type="PRINTS" id="PR00080">
    <property type="entry name" value="SDRFAMILY"/>
</dbReference>
<comment type="similarity">
    <text evidence="1">Belongs to the short-chain dehydrogenases/reductases (SDR) family.</text>
</comment>
<dbReference type="FunFam" id="3.40.50.720:FF:001192">
    <property type="entry name" value="Short chain oxidoreductase (CsgA), putative (AFU_orthologue AFUA_4G00910)"/>
    <property type="match status" value="1"/>
</dbReference>
<keyword evidence="3" id="KW-1185">Reference proteome</keyword>
<dbReference type="OMA" id="QGLNCLI"/>
<dbReference type="PANTHER" id="PTHR45458">
    <property type="entry name" value="SHORT-CHAIN DEHYDROGENASE/REDUCTASE SDR"/>
    <property type="match status" value="1"/>
</dbReference>
<organism evidence="2 3">
    <name type="scientific">Emericella nidulans (strain FGSC A4 / ATCC 38163 / CBS 112.46 / NRRL 194 / M139)</name>
    <name type="common">Aspergillus nidulans</name>
    <dbReference type="NCBI Taxonomy" id="227321"/>
    <lineage>
        <taxon>Eukaryota</taxon>
        <taxon>Fungi</taxon>
        <taxon>Dikarya</taxon>
        <taxon>Ascomycota</taxon>
        <taxon>Pezizomycotina</taxon>
        <taxon>Eurotiomycetes</taxon>
        <taxon>Eurotiomycetidae</taxon>
        <taxon>Eurotiales</taxon>
        <taxon>Aspergillaceae</taxon>
        <taxon>Aspergillus</taxon>
        <taxon>Aspergillus subgen. Nidulantes</taxon>
    </lineage>
</organism>
<proteinExistence type="inferred from homology"/>
<dbReference type="InterPro" id="IPR036291">
    <property type="entry name" value="NAD(P)-bd_dom_sf"/>
</dbReference>
<dbReference type="InParanoid" id="Q5BBP1"/>
<dbReference type="eggNOG" id="KOG1611">
    <property type="taxonomic scope" value="Eukaryota"/>
</dbReference>
<dbReference type="Proteomes" id="UP000000560">
    <property type="component" value="Chromosome VII"/>
</dbReference>
<dbReference type="PANTHER" id="PTHR45458:SF1">
    <property type="entry name" value="SHORT CHAIN DEHYDROGENASE"/>
    <property type="match status" value="1"/>
</dbReference>
<accession>Q5BBP1</accession>
<dbReference type="GeneID" id="2875070"/>
<dbReference type="InterPro" id="IPR052184">
    <property type="entry name" value="SDR_enzymes"/>
</dbReference>
<dbReference type="InterPro" id="IPR002347">
    <property type="entry name" value="SDR_fam"/>
</dbReference>
<dbReference type="SUPFAM" id="SSF51735">
    <property type="entry name" value="NAD(P)-binding Rossmann-fold domains"/>
    <property type="match status" value="1"/>
</dbReference>
<sequence>MSSFLVTGASRGLGLAFVQRLSALPVSEVSIVFATARSQSPELEELAKQSAGRVIVIKLEVTNETSIKQAATEVEDRLGGKGLDVLINNAGVCDYTPDGVKTLDNLEQIFSVNVLGVHWVTRAFIPLLQKGVQKKVVNISTTLASITLARASHGLPTPAYKVSKAAMNALTVQYALDYEKEGFTIFALSPGWLKTELGGGDAADLTADEGARLSLDIILGPSRGLNGQFTRIHLPGWENSRHQYDGSNAPW</sequence>
<name>Q5BBP1_EMENI</name>
<dbReference type="GO" id="GO:0019748">
    <property type="term" value="P:secondary metabolic process"/>
    <property type="evidence" value="ECO:0000270"/>
    <property type="project" value="AspGD"/>
</dbReference>
<dbReference type="Gene3D" id="3.40.50.720">
    <property type="entry name" value="NAD(P)-binding Rossmann-like Domain"/>
    <property type="match status" value="1"/>
</dbReference>
<dbReference type="Pfam" id="PF00106">
    <property type="entry name" value="adh_short"/>
    <property type="match status" value="1"/>
</dbReference>
<dbReference type="HOGENOM" id="CLU_010194_9_1_1"/>
<evidence type="ECO:0000313" key="2">
    <source>
        <dbReference type="EMBL" id="CBF86061.1"/>
    </source>
</evidence>
<dbReference type="CDD" id="cd05325">
    <property type="entry name" value="carb_red_sniffer_like_SDR_c"/>
    <property type="match status" value="1"/>
</dbReference>
<protein>
    <submittedName>
        <fullName evidence="2">Short chain oxidoreductase (CsgA), putative (AFU_orthologue AFUA_4G00910)</fullName>
    </submittedName>
</protein>
<dbReference type="GO" id="GO:0005737">
    <property type="term" value="C:cytoplasm"/>
    <property type="evidence" value="ECO:0000318"/>
    <property type="project" value="GO_Central"/>
</dbReference>